<keyword evidence="6 9" id="KW-0472">Membrane</keyword>
<feature type="compositionally biased region" description="Low complexity" evidence="8">
    <location>
        <begin position="246"/>
        <end position="262"/>
    </location>
</feature>
<feature type="domain" description="Ancillary SecYEG translocon subunit/Cell division coordinator CpoB TPR" evidence="10">
    <location>
        <begin position="36"/>
        <end position="203"/>
    </location>
</feature>
<dbReference type="GO" id="GO:0044877">
    <property type="term" value="F:protein-containing complex binding"/>
    <property type="evidence" value="ECO:0007669"/>
    <property type="project" value="InterPro"/>
</dbReference>
<dbReference type="GO" id="GO:0005886">
    <property type="term" value="C:plasma membrane"/>
    <property type="evidence" value="ECO:0007669"/>
    <property type="project" value="UniProtKB-SubCell"/>
</dbReference>
<evidence type="ECO:0000259" key="10">
    <source>
        <dbReference type="Pfam" id="PF09976"/>
    </source>
</evidence>
<name>A0A4Y9EK03_9SPHN</name>
<dbReference type="InterPro" id="IPR026039">
    <property type="entry name" value="YfgM"/>
</dbReference>
<dbReference type="PANTHER" id="PTHR38035">
    <property type="entry name" value="UPF0070 PROTEIN YFGM"/>
    <property type="match status" value="1"/>
</dbReference>
<proteinExistence type="predicted"/>
<accession>A0A4Y9EK03</accession>
<evidence type="ECO:0000313" key="11">
    <source>
        <dbReference type="EMBL" id="TFU00432.1"/>
    </source>
</evidence>
<dbReference type="InterPro" id="IPR018704">
    <property type="entry name" value="SecYEG/CpoB_TPR"/>
</dbReference>
<evidence type="ECO:0000256" key="7">
    <source>
        <dbReference type="ARBA" id="ARBA00023186"/>
    </source>
</evidence>
<keyword evidence="5 9" id="KW-1133">Transmembrane helix</keyword>
<keyword evidence="3" id="KW-1003">Cell membrane</keyword>
<evidence type="ECO:0000313" key="12">
    <source>
        <dbReference type="Proteomes" id="UP000297737"/>
    </source>
</evidence>
<comment type="subcellular location">
    <subcellularLocation>
        <location evidence="2">Cell membrane</location>
    </subcellularLocation>
    <subcellularLocation>
        <location evidence="1">Membrane</location>
        <topology evidence="1">Single-pass membrane protein</topology>
    </subcellularLocation>
</comment>
<dbReference type="PANTHER" id="PTHR38035:SF1">
    <property type="entry name" value="ANCILLARY SECYEG TRANSLOCON SUBUNIT"/>
    <property type="match status" value="1"/>
</dbReference>
<evidence type="ECO:0000256" key="4">
    <source>
        <dbReference type="ARBA" id="ARBA00022692"/>
    </source>
</evidence>
<evidence type="ECO:0000256" key="1">
    <source>
        <dbReference type="ARBA" id="ARBA00004167"/>
    </source>
</evidence>
<keyword evidence="7" id="KW-0143">Chaperone</keyword>
<organism evidence="11 12">
    <name type="scientific">Glacieibacterium arshaanense</name>
    <dbReference type="NCBI Taxonomy" id="2511025"/>
    <lineage>
        <taxon>Bacteria</taxon>
        <taxon>Pseudomonadati</taxon>
        <taxon>Pseudomonadota</taxon>
        <taxon>Alphaproteobacteria</taxon>
        <taxon>Sphingomonadales</taxon>
        <taxon>Sphingosinicellaceae</taxon>
        <taxon>Glacieibacterium</taxon>
    </lineage>
</organism>
<evidence type="ECO:0000256" key="5">
    <source>
        <dbReference type="ARBA" id="ARBA00022989"/>
    </source>
</evidence>
<reference evidence="11 12" key="1">
    <citation type="submission" date="2019-02" db="EMBL/GenBank/DDBJ databases">
        <title>Polymorphobacter sp. isolated from the lake at the Tibet of China.</title>
        <authorList>
            <person name="Li A."/>
        </authorList>
    </citation>
    <scope>NUCLEOTIDE SEQUENCE [LARGE SCALE GENOMIC DNA]</scope>
    <source>
        <strain evidence="11 12">DJ1R-1</strain>
    </source>
</reference>
<dbReference type="EMBL" id="SIHO01000004">
    <property type="protein sequence ID" value="TFU00432.1"/>
    <property type="molecule type" value="Genomic_DNA"/>
</dbReference>
<dbReference type="Proteomes" id="UP000297737">
    <property type="component" value="Unassembled WGS sequence"/>
</dbReference>
<sequence length="272" mass="28116">MGNTNVALESVLAKTEEPDDSFIREVDEEYRRDQLKSLWQRYGKALIAALVIGLAALAGVLYWRESQTKGAGATGEAFVQALSKIETGDVDAANPELKKLAASDSDGYKALALLMQAGNAVQGGDTAGGIKIYNAVASNAALAQPFRDLALIKATRLEFDDLTPDVIIARMKPLSTPGNPWFGVAGEMTGIAYLKAGKPALAEPLFTAIANDTSLEGSLRGRAAQMASALAGAAGRTPQLAGAKFAGEAAPADAAATDKSPAVQAAPANKAQ</sequence>
<evidence type="ECO:0000256" key="6">
    <source>
        <dbReference type="ARBA" id="ARBA00023136"/>
    </source>
</evidence>
<feature type="region of interest" description="Disordered" evidence="8">
    <location>
        <begin position="246"/>
        <end position="272"/>
    </location>
</feature>
<gene>
    <name evidence="11" type="ORF">EUV02_15415</name>
</gene>
<evidence type="ECO:0000256" key="9">
    <source>
        <dbReference type="SAM" id="Phobius"/>
    </source>
</evidence>
<evidence type="ECO:0000256" key="3">
    <source>
        <dbReference type="ARBA" id="ARBA00022475"/>
    </source>
</evidence>
<feature type="transmembrane region" description="Helical" evidence="9">
    <location>
        <begin position="45"/>
        <end position="63"/>
    </location>
</feature>
<protein>
    <submittedName>
        <fullName evidence="11">Tetratricopeptide repeat protein</fullName>
    </submittedName>
</protein>
<evidence type="ECO:0000256" key="2">
    <source>
        <dbReference type="ARBA" id="ARBA00004236"/>
    </source>
</evidence>
<keyword evidence="4 9" id="KW-0812">Transmembrane</keyword>
<comment type="caution">
    <text evidence="11">The sequence shown here is derived from an EMBL/GenBank/DDBJ whole genome shotgun (WGS) entry which is preliminary data.</text>
</comment>
<dbReference type="OrthoDB" id="7173339at2"/>
<evidence type="ECO:0000256" key="8">
    <source>
        <dbReference type="SAM" id="MobiDB-lite"/>
    </source>
</evidence>
<dbReference type="AlphaFoldDB" id="A0A4Y9EK03"/>
<keyword evidence="12" id="KW-1185">Reference proteome</keyword>
<dbReference type="Pfam" id="PF09976">
    <property type="entry name" value="TPR_21"/>
    <property type="match status" value="1"/>
</dbReference>